<evidence type="ECO:0008006" key="7">
    <source>
        <dbReference type="Google" id="ProtNLM"/>
    </source>
</evidence>
<name>M0P549_9EURY</name>
<dbReference type="Proteomes" id="UP000011575">
    <property type="component" value="Unassembled WGS sequence"/>
</dbReference>
<dbReference type="Pfam" id="PF24036">
    <property type="entry name" value="DUF7345"/>
    <property type="match status" value="1"/>
</dbReference>
<gene>
    <name evidence="5" type="ORF">C461_14313</name>
</gene>
<dbReference type="InterPro" id="IPR055767">
    <property type="entry name" value="DUF7343"/>
</dbReference>
<dbReference type="STRING" id="1230454.C461_14313"/>
<organism evidence="5 6">
    <name type="scientific">Halorubrum aidingense JCM 13560</name>
    <dbReference type="NCBI Taxonomy" id="1230454"/>
    <lineage>
        <taxon>Archaea</taxon>
        <taxon>Methanobacteriati</taxon>
        <taxon>Methanobacteriota</taxon>
        <taxon>Stenosarchaea group</taxon>
        <taxon>Halobacteria</taxon>
        <taxon>Halobacteriales</taxon>
        <taxon>Haloferacaceae</taxon>
        <taxon>Halorubrum</taxon>
    </lineage>
</organism>
<feature type="domain" description="DUF7343" evidence="3">
    <location>
        <begin position="328"/>
        <end position="388"/>
    </location>
</feature>
<accession>M0P549</accession>
<evidence type="ECO:0000259" key="3">
    <source>
        <dbReference type="Pfam" id="PF24034"/>
    </source>
</evidence>
<evidence type="ECO:0000259" key="4">
    <source>
        <dbReference type="Pfam" id="PF24036"/>
    </source>
</evidence>
<proteinExistence type="predicted"/>
<evidence type="ECO:0000256" key="1">
    <source>
        <dbReference type="SAM" id="MobiDB-lite"/>
    </source>
</evidence>
<feature type="transmembrane region" description="Helical" evidence="2">
    <location>
        <begin position="243"/>
        <end position="264"/>
    </location>
</feature>
<dbReference type="AlphaFoldDB" id="M0P549"/>
<keyword evidence="6" id="KW-1185">Reference proteome</keyword>
<dbReference type="InterPro" id="IPR055769">
    <property type="entry name" value="DUF7345"/>
</dbReference>
<sequence>MRRRDRTVGSIAALLVAVCCVAAVAFAAPAGAQAGTFLQTADQPEPDNTITRITLADDGTATWEITLRTRLENETDVDEYERFQGRFRSNTSRYLDPFADRMTGVVAAANESSERSMRASEFDADTSIQEVPRRWGVVSFRFTWTGFAAVDGDAVVVGDVFDGGFFIGDGDVLAIVAPDGYALSAVEPSPDDIDGGTVEWRGREDFADRRPSVRAEPTAAVDGDESAGDDTDGDSAGGVGDRLGIGAVVALLLVGVIAFVLYVVRSGRLQLGSENDGTAPNGVTVPANDPETEAPTTSESMDDLQNHTDSVGLDESGDGSVGGVDPELLTDEDRVRHALEEAGGRMKQSNVVEALGWSKSKTSRVLSGMADDGEIEKLRIGRENVIDLTGDTDD</sequence>
<reference evidence="5 6" key="1">
    <citation type="journal article" date="2014" name="PLoS Genet.">
        <title>Phylogenetically driven sequencing of extremely halophilic archaea reveals strategies for static and dynamic osmo-response.</title>
        <authorList>
            <person name="Becker E.A."/>
            <person name="Seitzer P.M."/>
            <person name="Tritt A."/>
            <person name="Larsen D."/>
            <person name="Krusor M."/>
            <person name="Yao A.I."/>
            <person name="Wu D."/>
            <person name="Madern D."/>
            <person name="Eisen J.A."/>
            <person name="Darling A.E."/>
            <person name="Facciotti M.T."/>
        </authorList>
    </citation>
    <scope>NUCLEOTIDE SEQUENCE [LARGE SCALE GENOMIC DNA]</scope>
    <source>
        <strain evidence="5 6">JCM 13560</strain>
    </source>
</reference>
<dbReference type="RefSeq" id="WP_008002383.1">
    <property type="nucleotide sequence ID" value="NZ_AOJI01000033.1"/>
</dbReference>
<feature type="domain" description="DUF7345" evidence="4">
    <location>
        <begin position="52"/>
        <end position="181"/>
    </location>
</feature>
<dbReference type="OrthoDB" id="27885at2157"/>
<dbReference type="EMBL" id="AOJI01000033">
    <property type="protein sequence ID" value="EMA65277.1"/>
    <property type="molecule type" value="Genomic_DNA"/>
</dbReference>
<evidence type="ECO:0000256" key="2">
    <source>
        <dbReference type="SAM" id="Phobius"/>
    </source>
</evidence>
<keyword evidence="2" id="KW-0812">Transmembrane</keyword>
<feature type="compositionally biased region" description="Acidic residues" evidence="1">
    <location>
        <begin position="222"/>
        <end position="233"/>
    </location>
</feature>
<feature type="compositionally biased region" description="Basic and acidic residues" evidence="1">
    <location>
        <begin position="202"/>
        <end position="213"/>
    </location>
</feature>
<feature type="region of interest" description="Disordered" evidence="1">
    <location>
        <begin position="202"/>
        <end position="235"/>
    </location>
</feature>
<protein>
    <recommendedName>
        <fullName evidence="7">HTH iclR-type domain-containing protein</fullName>
    </recommendedName>
</protein>
<evidence type="ECO:0000313" key="5">
    <source>
        <dbReference type="EMBL" id="EMA65277.1"/>
    </source>
</evidence>
<dbReference type="PATRIC" id="fig|1230454.4.peg.2878"/>
<dbReference type="Pfam" id="PF24034">
    <property type="entry name" value="DUF7343"/>
    <property type="match status" value="1"/>
</dbReference>
<feature type="region of interest" description="Disordered" evidence="1">
    <location>
        <begin position="271"/>
        <end position="327"/>
    </location>
</feature>
<comment type="caution">
    <text evidence="5">The sequence shown here is derived from an EMBL/GenBank/DDBJ whole genome shotgun (WGS) entry which is preliminary data.</text>
</comment>
<evidence type="ECO:0000313" key="6">
    <source>
        <dbReference type="Proteomes" id="UP000011575"/>
    </source>
</evidence>
<keyword evidence="2" id="KW-1133">Transmembrane helix</keyword>
<keyword evidence="2" id="KW-0472">Membrane</keyword>